<keyword evidence="2" id="KW-1185">Reference proteome</keyword>
<protein>
    <submittedName>
        <fullName evidence="1">Uncharacterized protein</fullName>
    </submittedName>
</protein>
<sequence length="93" mass="11177">MQAATMNTKITLFCINTNLRIIQKLSYISIIYDYAIYDFIKKINNIEYIILSFYSILILRKYNLLNNNNEIPDNIVESYNKEKKLCYETEKLY</sequence>
<evidence type="ECO:0000313" key="1">
    <source>
        <dbReference type="EMBL" id="CCU55505.1"/>
    </source>
</evidence>
<gene>
    <name evidence="1" type="ORF">AHEV_184</name>
</gene>
<dbReference type="RefSeq" id="YP_008004007.1">
    <property type="nucleotide sequence ID" value="NC_021247.1"/>
</dbReference>
<dbReference type="KEGG" id="vg:15614113"/>
<dbReference type="GeneID" id="15614113"/>
<proteinExistence type="predicted"/>
<evidence type="ECO:0000313" key="2">
    <source>
        <dbReference type="Proteomes" id="UP000792575"/>
    </source>
</evidence>
<reference evidence="1" key="1">
    <citation type="journal article" date="2013" name="J. Virol.">
        <title>New Insights into the Evolution of Entomopoxvirinae from the Complete Genome Sequences of Four Entomopoxviruses Infecting Adoxophyes honmai, Choristoneura biennis, Choristoneura rosaceana, and Mythimna separata.</title>
        <authorList>
            <person name="Theze J."/>
            <person name="Takatsuka J."/>
            <person name="Li Z."/>
            <person name="Gallais J."/>
            <person name="Doucet D."/>
            <person name="Arif B."/>
            <person name="Nakai M."/>
            <person name="Herniou E.A."/>
        </authorList>
    </citation>
    <scope>NUCLEOTIDE SEQUENCE</scope>
    <source>
        <strain evidence="1">Tokyo</strain>
    </source>
</reference>
<dbReference type="Proteomes" id="UP000792575">
    <property type="component" value="Genome"/>
</dbReference>
<name>A0A916KP73_9POXV</name>
<organism evidence="1 2">
    <name type="scientific">Adoxophyes honmai entomopoxvirus 'L'</name>
    <dbReference type="NCBI Taxonomy" id="1293540"/>
    <lineage>
        <taxon>Viruses</taxon>
        <taxon>Varidnaviria</taxon>
        <taxon>Bamfordvirae</taxon>
        <taxon>Nucleocytoviricota</taxon>
        <taxon>Pokkesviricetes</taxon>
        <taxon>Chitovirales</taxon>
        <taxon>Poxviridae</taxon>
        <taxon>Entomopoxvirinae</taxon>
        <taxon>Betaentomopoxvirus</taxon>
        <taxon>Betaentomopoxvirus ahonmai</taxon>
    </lineage>
</organism>
<accession>A0A916KP73</accession>
<dbReference type="EMBL" id="HF679131">
    <property type="protein sequence ID" value="CCU55505.1"/>
    <property type="molecule type" value="Genomic_DNA"/>
</dbReference>